<organism evidence="1 2">
    <name type="scientific">Nocardioides pocheonensis</name>
    <dbReference type="NCBI Taxonomy" id="661485"/>
    <lineage>
        <taxon>Bacteria</taxon>
        <taxon>Bacillati</taxon>
        <taxon>Actinomycetota</taxon>
        <taxon>Actinomycetes</taxon>
        <taxon>Propionibacteriales</taxon>
        <taxon>Nocardioidaceae</taxon>
        <taxon>Nocardioides</taxon>
    </lineage>
</organism>
<sequence length="75" mass="8299">MEGHLDFLAGLNPTRLVSRSGEVAQEADDWILLVAGRLPNGEVDVRQVPELAQHREVEFCVRGGRTPDDFDLLDG</sequence>
<gene>
    <name evidence="1" type="ORF">EFL26_21940</name>
</gene>
<dbReference type="AlphaFoldDB" id="A0A3N0GHA2"/>
<dbReference type="Proteomes" id="UP000279994">
    <property type="component" value="Unassembled WGS sequence"/>
</dbReference>
<keyword evidence="2" id="KW-1185">Reference proteome</keyword>
<reference evidence="1 2" key="1">
    <citation type="submission" date="2018-11" db="EMBL/GenBank/DDBJ databases">
        <authorList>
            <person name="Li F."/>
        </authorList>
    </citation>
    <scope>NUCLEOTIDE SEQUENCE [LARGE SCALE GENOMIC DNA]</scope>
    <source>
        <strain evidence="1 2">Gsoil 818</strain>
    </source>
</reference>
<comment type="caution">
    <text evidence="1">The sequence shown here is derived from an EMBL/GenBank/DDBJ whole genome shotgun (WGS) entry which is preliminary data.</text>
</comment>
<evidence type="ECO:0000313" key="1">
    <source>
        <dbReference type="EMBL" id="RNM11811.1"/>
    </source>
</evidence>
<dbReference type="EMBL" id="RJSF01000047">
    <property type="protein sequence ID" value="RNM11811.1"/>
    <property type="molecule type" value="Genomic_DNA"/>
</dbReference>
<accession>A0A3N0GHA2</accession>
<evidence type="ECO:0000313" key="2">
    <source>
        <dbReference type="Proteomes" id="UP000279994"/>
    </source>
</evidence>
<protein>
    <submittedName>
        <fullName evidence="1">Uncharacterized protein</fullName>
    </submittedName>
</protein>
<proteinExistence type="predicted"/>
<name>A0A3N0GHA2_9ACTN</name>